<dbReference type="SUPFAM" id="SSF158472">
    <property type="entry name" value="HAMP domain-like"/>
    <property type="match status" value="1"/>
</dbReference>
<comment type="subcellular location">
    <subcellularLocation>
        <location evidence="2">Membrane</location>
    </subcellularLocation>
</comment>
<dbReference type="CDD" id="cd16917">
    <property type="entry name" value="HATPase_UhpB-NarQ-NarX-like"/>
    <property type="match status" value="1"/>
</dbReference>
<gene>
    <name evidence="13" type="ORF">OSCT_0756</name>
</gene>
<accession>E1IBQ5</accession>
<dbReference type="SMART" id="SM00304">
    <property type="entry name" value="HAMP"/>
    <property type="match status" value="1"/>
</dbReference>
<evidence type="ECO:0000259" key="11">
    <source>
        <dbReference type="PROSITE" id="PS50109"/>
    </source>
</evidence>
<dbReference type="EC" id="2.7.13.3" evidence="3"/>
<evidence type="ECO:0000313" key="14">
    <source>
        <dbReference type="Proteomes" id="UP000054010"/>
    </source>
</evidence>
<evidence type="ECO:0000256" key="10">
    <source>
        <dbReference type="SAM" id="Phobius"/>
    </source>
</evidence>
<keyword evidence="6" id="KW-0547">Nucleotide-binding</keyword>
<dbReference type="Gene3D" id="6.10.340.10">
    <property type="match status" value="1"/>
</dbReference>
<evidence type="ECO:0000256" key="9">
    <source>
        <dbReference type="ARBA" id="ARBA00023012"/>
    </source>
</evidence>
<proteinExistence type="predicted"/>
<dbReference type="GO" id="GO:0000155">
    <property type="term" value="F:phosphorelay sensor kinase activity"/>
    <property type="evidence" value="ECO:0007669"/>
    <property type="project" value="InterPro"/>
</dbReference>
<dbReference type="InterPro" id="IPR036890">
    <property type="entry name" value="HATPase_C_sf"/>
</dbReference>
<dbReference type="eggNOG" id="COG3850">
    <property type="taxonomic scope" value="Bacteria"/>
</dbReference>
<keyword evidence="8" id="KW-0067">ATP-binding</keyword>
<evidence type="ECO:0000256" key="2">
    <source>
        <dbReference type="ARBA" id="ARBA00004370"/>
    </source>
</evidence>
<dbReference type="Pfam" id="PF02518">
    <property type="entry name" value="HATPase_c"/>
    <property type="match status" value="1"/>
</dbReference>
<feature type="transmembrane region" description="Helical" evidence="10">
    <location>
        <begin position="69"/>
        <end position="89"/>
    </location>
</feature>
<dbReference type="STRING" id="765420.OSCT_0756"/>
<reference evidence="13 14" key="1">
    <citation type="journal article" date="2011" name="J. Bacteriol.">
        <title>Draft genome sequence of the anoxygenic filamentous phototrophic bacterium Oscillochloris trichoides subsp. DG-6.</title>
        <authorList>
            <person name="Kuznetsov B.B."/>
            <person name="Ivanovsky R.N."/>
            <person name="Keppen O.I."/>
            <person name="Sukhacheva M.V."/>
            <person name="Bumazhkin B.K."/>
            <person name="Patutina E.O."/>
            <person name="Beletsky A.V."/>
            <person name="Mardanov A.V."/>
            <person name="Baslerov R.V."/>
            <person name="Panteleeva A.N."/>
            <person name="Kolganova T.V."/>
            <person name="Ravin N.V."/>
            <person name="Skryabin K.G."/>
        </authorList>
    </citation>
    <scope>NUCLEOTIDE SEQUENCE [LARGE SCALE GENOMIC DNA]</scope>
    <source>
        <strain evidence="13 14">DG-6</strain>
    </source>
</reference>
<dbReference type="InterPro" id="IPR050482">
    <property type="entry name" value="Sensor_HK_TwoCompSys"/>
</dbReference>
<dbReference type="InterPro" id="IPR003594">
    <property type="entry name" value="HATPase_dom"/>
</dbReference>
<dbReference type="Pfam" id="PF00672">
    <property type="entry name" value="HAMP"/>
    <property type="match status" value="1"/>
</dbReference>
<feature type="transmembrane region" description="Helical" evidence="10">
    <location>
        <begin position="12"/>
        <end position="28"/>
    </location>
</feature>
<feature type="transmembrane region" description="Helical" evidence="10">
    <location>
        <begin position="250"/>
        <end position="270"/>
    </location>
</feature>
<feature type="domain" description="HAMP" evidence="12">
    <location>
        <begin position="520"/>
        <end position="572"/>
    </location>
</feature>
<dbReference type="PANTHER" id="PTHR24421">
    <property type="entry name" value="NITRATE/NITRITE SENSOR PROTEIN NARX-RELATED"/>
    <property type="match status" value="1"/>
</dbReference>
<dbReference type="PROSITE" id="PS50885">
    <property type="entry name" value="HAMP"/>
    <property type="match status" value="1"/>
</dbReference>
<dbReference type="PROSITE" id="PS50109">
    <property type="entry name" value="HIS_KIN"/>
    <property type="match status" value="1"/>
</dbReference>
<dbReference type="InterPro" id="IPR005467">
    <property type="entry name" value="His_kinase_dom"/>
</dbReference>
<evidence type="ECO:0000256" key="4">
    <source>
        <dbReference type="ARBA" id="ARBA00022553"/>
    </source>
</evidence>
<evidence type="ECO:0000256" key="8">
    <source>
        <dbReference type="ARBA" id="ARBA00022840"/>
    </source>
</evidence>
<sequence>MKLYITPAAIGYLNQMILCLMISGYLLTSRSYHDQIKTRILAYIFLFITGLIITFFFESSLAPTQHLYAIFLQAPLISLALILVFQFAYRFPYRVVTRSETYLILLMSSLYALWEWGYAVCRGIHLFNTGNVLIRPWWSNQILLLFFILIPFIFLRQLSIFASKQKTPSSSIFQIFLHPPENTLYVIRNYIFITILIVITGIFNALNYNSLISDTLLNITLSIGGLVILFLFAFNYLNAQPETTSFMTKWVGITLTAMLAILGSVGWVIAPPNAINNPVTLPNQQSLRFTPNADAGYAIAAQPLTVIEPLGEPIFLSEAPKHECSHPLSFPFQFYGIAYSQIYVCNDGTISMGQPVVYRNYQYHYGNTPLIMALLTNLNADADQGGIFVRQEPERLVITWNRMPNRYQPELVFSFQAILYSDGHFDLAYSGVPALLTYYPNNFPGASAWAIGALPGNAVEGTPERINLATLPISIGPEGAVHDYLLDYRTQLHRLLMPLVGLILTTSVFILLIFPYFFRRTLLDPLNTLLAGVRRMVGGDYTTNLPIRYEDEIGYLTQSFNQLSAEQGRLIKTLEFQVQERTAKLDVINAQLRSEISENQRAHAQILQHQRTLAALEERERLGRDLHDSLGQMFAVINMQVQTAQVLLQRNEATAANHALEKVGVAARQAHADVRGFILGLRDIPTRSFWMALQQSIEDIRSYGITVQMEEDEPWDAHWLSPINEINLLRIIQEALSNVRQHAHATLVRIRFERQHDRLRLRIHDNGIGLTRPPSSDATQHFGLKTMQERANELRGVLQICSEAHHGTEISLEFPINIYASSSHIS</sequence>
<dbReference type="PANTHER" id="PTHR24421:SF10">
    <property type="entry name" value="NITRATE_NITRITE SENSOR PROTEIN NARQ"/>
    <property type="match status" value="1"/>
</dbReference>
<organism evidence="13 14">
    <name type="scientific">Oscillochloris trichoides DG-6</name>
    <dbReference type="NCBI Taxonomy" id="765420"/>
    <lineage>
        <taxon>Bacteria</taxon>
        <taxon>Bacillati</taxon>
        <taxon>Chloroflexota</taxon>
        <taxon>Chloroflexia</taxon>
        <taxon>Chloroflexales</taxon>
        <taxon>Chloroflexineae</taxon>
        <taxon>Oscillochloridaceae</taxon>
        <taxon>Oscillochloris</taxon>
    </lineage>
</organism>
<dbReference type="GO" id="GO:0016020">
    <property type="term" value="C:membrane"/>
    <property type="evidence" value="ECO:0007669"/>
    <property type="project" value="UniProtKB-SubCell"/>
</dbReference>
<keyword evidence="10" id="KW-0812">Transmembrane</keyword>
<feature type="transmembrane region" description="Helical" evidence="10">
    <location>
        <begin position="495"/>
        <end position="518"/>
    </location>
</feature>
<evidence type="ECO:0000313" key="13">
    <source>
        <dbReference type="EMBL" id="EFO81357.1"/>
    </source>
</evidence>
<dbReference type="Proteomes" id="UP000054010">
    <property type="component" value="Unassembled WGS sequence"/>
</dbReference>
<dbReference type="CDD" id="cd06225">
    <property type="entry name" value="HAMP"/>
    <property type="match status" value="1"/>
</dbReference>
<feature type="transmembrane region" description="Helical" evidence="10">
    <location>
        <begin position="183"/>
        <end position="203"/>
    </location>
</feature>
<dbReference type="Gene3D" id="1.20.5.1930">
    <property type="match status" value="1"/>
</dbReference>
<dbReference type="InterPro" id="IPR011712">
    <property type="entry name" value="Sig_transdc_His_kin_sub3_dim/P"/>
</dbReference>
<evidence type="ECO:0000256" key="3">
    <source>
        <dbReference type="ARBA" id="ARBA00012438"/>
    </source>
</evidence>
<feature type="transmembrane region" description="Helical" evidence="10">
    <location>
        <begin position="40"/>
        <end position="57"/>
    </location>
</feature>
<keyword evidence="7 13" id="KW-0418">Kinase</keyword>
<keyword evidence="14" id="KW-1185">Reference proteome</keyword>
<evidence type="ECO:0000259" key="12">
    <source>
        <dbReference type="PROSITE" id="PS50885"/>
    </source>
</evidence>
<dbReference type="Pfam" id="PF07730">
    <property type="entry name" value="HisKA_3"/>
    <property type="match status" value="1"/>
</dbReference>
<dbReference type="SUPFAM" id="SSF55874">
    <property type="entry name" value="ATPase domain of HSP90 chaperone/DNA topoisomerase II/histidine kinase"/>
    <property type="match status" value="1"/>
</dbReference>
<evidence type="ECO:0000256" key="1">
    <source>
        <dbReference type="ARBA" id="ARBA00000085"/>
    </source>
</evidence>
<dbReference type="InterPro" id="IPR003660">
    <property type="entry name" value="HAMP_dom"/>
</dbReference>
<evidence type="ECO:0000256" key="6">
    <source>
        <dbReference type="ARBA" id="ARBA00022741"/>
    </source>
</evidence>
<feature type="domain" description="Histidine kinase" evidence="11">
    <location>
        <begin position="724"/>
        <end position="818"/>
    </location>
</feature>
<feature type="transmembrane region" description="Helical" evidence="10">
    <location>
        <begin position="140"/>
        <end position="162"/>
    </location>
</feature>
<keyword evidence="10" id="KW-1133">Transmembrane helix</keyword>
<dbReference type="GO" id="GO:0005524">
    <property type="term" value="F:ATP binding"/>
    <property type="evidence" value="ECO:0007669"/>
    <property type="project" value="UniProtKB-KW"/>
</dbReference>
<feature type="transmembrane region" description="Helical" evidence="10">
    <location>
        <begin position="215"/>
        <end position="238"/>
    </location>
</feature>
<dbReference type="OrthoDB" id="9781904at2"/>
<dbReference type="GO" id="GO:0046983">
    <property type="term" value="F:protein dimerization activity"/>
    <property type="evidence" value="ECO:0007669"/>
    <property type="project" value="InterPro"/>
</dbReference>
<protein>
    <recommendedName>
        <fullName evidence="3">histidine kinase</fullName>
        <ecNumber evidence="3">2.7.13.3</ecNumber>
    </recommendedName>
</protein>
<dbReference type="EMBL" id="ADVR01000014">
    <property type="protein sequence ID" value="EFO81357.1"/>
    <property type="molecule type" value="Genomic_DNA"/>
</dbReference>
<keyword evidence="10" id="KW-0472">Membrane</keyword>
<dbReference type="HOGENOM" id="CLU_351214_0_0_0"/>
<dbReference type="SMART" id="SM00387">
    <property type="entry name" value="HATPase_c"/>
    <property type="match status" value="1"/>
</dbReference>
<keyword evidence="5" id="KW-0808">Transferase</keyword>
<keyword evidence="4" id="KW-0597">Phosphoprotein</keyword>
<dbReference type="Gene3D" id="3.30.565.10">
    <property type="entry name" value="Histidine kinase-like ATPase, C-terminal domain"/>
    <property type="match status" value="1"/>
</dbReference>
<keyword evidence="9" id="KW-0902">Two-component regulatory system</keyword>
<comment type="caution">
    <text evidence="13">The sequence shown here is derived from an EMBL/GenBank/DDBJ whole genome shotgun (WGS) entry which is preliminary data.</text>
</comment>
<name>E1IBQ5_9CHLR</name>
<comment type="catalytic activity">
    <reaction evidence="1">
        <text>ATP + protein L-histidine = ADP + protein N-phospho-L-histidine.</text>
        <dbReference type="EC" id="2.7.13.3"/>
    </reaction>
</comment>
<evidence type="ECO:0000256" key="7">
    <source>
        <dbReference type="ARBA" id="ARBA00022777"/>
    </source>
</evidence>
<dbReference type="AlphaFoldDB" id="E1IBQ5"/>
<evidence type="ECO:0000256" key="5">
    <source>
        <dbReference type="ARBA" id="ARBA00022679"/>
    </source>
</evidence>
<feature type="transmembrane region" description="Helical" evidence="10">
    <location>
        <begin position="101"/>
        <end position="120"/>
    </location>
</feature>